<dbReference type="Pfam" id="PF13883">
    <property type="entry name" value="CREG_beta-barrel"/>
    <property type="match status" value="1"/>
</dbReference>
<feature type="domain" description="CREG-like beta-barrel" evidence="2">
    <location>
        <begin position="83"/>
        <end position="232"/>
    </location>
</feature>
<dbReference type="InterPro" id="IPR012349">
    <property type="entry name" value="Split_barrel_FMN-bd"/>
</dbReference>
<dbReference type="Gene3D" id="3.20.180.10">
    <property type="entry name" value="PNP-oxidase-like"/>
    <property type="match status" value="1"/>
</dbReference>
<sequence>MMLSCSFRASQLVTLRGSNVRLVQNAARILPIDPQACQRTRRTFVTSAAVQQSEAASSEQTSASNSSTVDWEAFDAHQRQTPRLSHAEEARLLLDSAGTGVLSTIGSFGAWTGFPVGTVVEYAMDGGGKPVFAFSSLSSHTPDIKADPRCSLTVTAQDFQGMSSGRVTVAGKMALLEGADAADAKKAFLAKNPNSFWVEFGDFAWFRMDSVATARLVGGFGRIKQISAEEFAAAKSDPVAQFAGPIAQHMNADHADSTAAMVRHYVGVNVESASILSLDRLGLAVECKADGKAFSCRVPFVRPAGNRKDIKDIIVEMTRAAAAK</sequence>
<dbReference type="PANTHER" id="PTHR13343">
    <property type="entry name" value="CREG1 PROTEIN"/>
    <property type="match status" value="1"/>
</dbReference>
<feature type="domain" description="DUF2470" evidence="1">
    <location>
        <begin position="245"/>
        <end position="317"/>
    </location>
</feature>
<dbReference type="InterPro" id="IPR037119">
    <property type="entry name" value="Haem_oxidase_HugZ-like_sf"/>
</dbReference>
<dbReference type="InterPro" id="IPR019595">
    <property type="entry name" value="DUF2470"/>
</dbReference>
<accession>A0ABP1FM79</accession>
<evidence type="ECO:0000313" key="4">
    <source>
        <dbReference type="Proteomes" id="UP001497392"/>
    </source>
</evidence>
<name>A0ABP1FM79_9CHLO</name>
<evidence type="ECO:0000259" key="2">
    <source>
        <dbReference type="Pfam" id="PF13883"/>
    </source>
</evidence>
<dbReference type="SUPFAM" id="SSF50475">
    <property type="entry name" value="FMN-binding split barrel"/>
    <property type="match status" value="1"/>
</dbReference>
<dbReference type="PANTHER" id="PTHR13343:SF24">
    <property type="entry name" value="OS07G0573800 PROTEIN"/>
    <property type="match status" value="1"/>
</dbReference>
<evidence type="ECO:0000259" key="1">
    <source>
        <dbReference type="Pfam" id="PF10615"/>
    </source>
</evidence>
<dbReference type="Proteomes" id="UP001497392">
    <property type="component" value="Unassembled WGS sequence"/>
</dbReference>
<keyword evidence="4" id="KW-1185">Reference proteome</keyword>
<dbReference type="Pfam" id="PF10615">
    <property type="entry name" value="DUF2470"/>
    <property type="match status" value="1"/>
</dbReference>
<dbReference type="InterPro" id="IPR055343">
    <property type="entry name" value="CREG_beta-barrel"/>
</dbReference>
<proteinExistence type="predicted"/>
<gene>
    <name evidence="3" type="primary">g1637</name>
    <name evidence="3" type="ORF">VP750_LOCUS1398</name>
</gene>
<evidence type="ECO:0000313" key="3">
    <source>
        <dbReference type="EMBL" id="CAL5219739.1"/>
    </source>
</evidence>
<comment type="caution">
    <text evidence="3">The sequence shown here is derived from an EMBL/GenBank/DDBJ whole genome shotgun (WGS) entry which is preliminary data.</text>
</comment>
<dbReference type="EMBL" id="CAXHTA020000002">
    <property type="protein sequence ID" value="CAL5219739.1"/>
    <property type="molecule type" value="Genomic_DNA"/>
</dbReference>
<organism evidence="3 4">
    <name type="scientific">Coccomyxa viridis</name>
    <dbReference type="NCBI Taxonomy" id="1274662"/>
    <lineage>
        <taxon>Eukaryota</taxon>
        <taxon>Viridiplantae</taxon>
        <taxon>Chlorophyta</taxon>
        <taxon>core chlorophytes</taxon>
        <taxon>Trebouxiophyceae</taxon>
        <taxon>Trebouxiophyceae incertae sedis</taxon>
        <taxon>Coccomyxaceae</taxon>
        <taxon>Coccomyxa</taxon>
    </lineage>
</organism>
<protein>
    <submittedName>
        <fullName evidence="3">G1637 protein</fullName>
    </submittedName>
</protein>
<dbReference type="Gene3D" id="2.30.110.10">
    <property type="entry name" value="Electron Transport, Fmn-binding Protein, Chain A"/>
    <property type="match status" value="1"/>
</dbReference>
<reference evidence="3 4" key="1">
    <citation type="submission" date="2024-06" db="EMBL/GenBank/DDBJ databases">
        <authorList>
            <person name="Kraege A."/>
            <person name="Thomma B."/>
        </authorList>
    </citation>
    <scope>NUCLEOTIDE SEQUENCE [LARGE SCALE GENOMIC DNA]</scope>
</reference>